<protein>
    <submittedName>
        <fullName evidence="2">Uncharacterized protein</fullName>
    </submittedName>
</protein>
<accession>A0AAD4MU02</accession>
<evidence type="ECO:0000313" key="3">
    <source>
        <dbReference type="Proteomes" id="UP001201812"/>
    </source>
</evidence>
<evidence type="ECO:0000256" key="1">
    <source>
        <dbReference type="SAM" id="SignalP"/>
    </source>
</evidence>
<gene>
    <name evidence="2" type="ORF">DdX_14702</name>
</gene>
<sequence length="85" mass="10021">MLSGKAINVLMVALVGVMLYSMVEVDATETDREMQSRLLRHFDCMENMYCRIAVDFYVQSPNESNRYYQDLITRFGFQPKDLVRR</sequence>
<evidence type="ECO:0000313" key="2">
    <source>
        <dbReference type="EMBL" id="KAI1703763.1"/>
    </source>
</evidence>
<feature type="signal peptide" evidence="1">
    <location>
        <begin position="1"/>
        <end position="27"/>
    </location>
</feature>
<dbReference type="Proteomes" id="UP001201812">
    <property type="component" value="Unassembled WGS sequence"/>
</dbReference>
<reference evidence="2" key="1">
    <citation type="submission" date="2022-01" db="EMBL/GenBank/DDBJ databases">
        <title>Genome Sequence Resource for Two Populations of Ditylenchus destructor, the Migratory Endoparasitic Phytonematode.</title>
        <authorList>
            <person name="Zhang H."/>
            <person name="Lin R."/>
            <person name="Xie B."/>
        </authorList>
    </citation>
    <scope>NUCLEOTIDE SEQUENCE</scope>
    <source>
        <strain evidence="2">BazhouSP</strain>
    </source>
</reference>
<keyword evidence="1" id="KW-0732">Signal</keyword>
<keyword evidence="3" id="KW-1185">Reference proteome</keyword>
<feature type="chain" id="PRO_5041993185" evidence="1">
    <location>
        <begin position="28"/>
        <end position="85"/>
    </location>
</feature>
<comment type="caution">
    <text evidence="2">The sequence shown here is derived from an EMBL/GenBank/DDBJ whole genome shotgun (WGS) entry which is preliminary data.</text>
</comment>
<organism evidence="2 3">
    <name type="scientific">Ditylenchus destructor</name>
    <dbReference type="NCBI Taxonomy" id="166010"/>
    <lineage>
        <taxon>Eukaryota</taxon>
        <taxon>Metazoa</taxon>
        <taxon>Ecdysozoa</taxon>
        <taxon>Nematoda</taxon>
        <taxon>Chromadorea</taxon>
        <taxon>Rhabditida</taxon>
        <taxon>Tylenchina</taxon>
        <taxon>Tylenchomorpha</taxon>
        <taxon>Sphaerularioidea</taxon>
        <taxon>Anguinidae</taxon>
        <taxon>Anguininae</taxon>
        <taxon>Ditylenchus</taxon>
    </lineage>
</organism>
<name>A0AAD4MU02_9BILA</name>
<proteinExistence type="predicted"/>
<dbReference type="AlphaFoldDB" id="A0AAD4MU02"/>
<dbReference type="EMBL" id="JAKKPZ010000077">
    <property type="protein sequence ID" value="KAI1703763.1"/>
    <property type="molecule type" value="Genomic_DNA"/>
</dbReference>